<dbReference type="GO" id="GO:0034965">
    <property type="term" value="P:intronic box C/D snoRNA processing"/>
    <property type="evidence" value="ECO:0007669"/>
    <property type="project" value="TreeGrafter"/>
</dbReference>
<dbReference type="AlphaFoldDB" id="A0A9W8IHI5"/>
<dbReference type="GO" id="GO:0008033">
    <property type="term" value="P:tRNA processing"/>
    <property type="evidence" value="ECO:0007669"/>
    <property type="project" value="InterPro"/>
</dbReference>
<dbReference type="Proteomes" id="UP001140074">
    <property type="component" value="Unassembled WGS sequence"/>
</dbReference>
<organism evidence="2 3">
    <name type="scientific">Coemansia aciculifera</name>
    <dbReference type="NCBI Taxonomy" id="417176"/>
    <lineage>
        <taxon>Eukaryota</taxon>
        <taxon>Fungi</taxon>
        <taxon>Fungi incertae sedis</taxon>
        <taxon>Zoopagomycota</taxon>
        <taxon>Kickxellomycotina</taxon>
        <taxon>Kickxellomycetes</taxon>
        <taxon>Kickxellales</taxon>
        <taxon>Kickxellaceae</taxon>
        <taxon>Coemansia</taxon>
    </lineage>
</organism>
<comment type="caution">
    <text evidence="2">The sequence shown here is derived from an EMBL/GenBank/DDBJ whole genome shotgun (WGS) entry which is preliminary data.</text>
</comment>
<feature type="compositionally biased region" description="Basic and acidic residues" evidence="1">
    <location>
        <begin position="317"/>
        <end position="326"/>
    </location>
</feature>
<dbReference type="PANTHER" id="PTHR28272:SF1">
    <property type="entry name" value="RIBONUCLEASES P_MRP PROTEIN SUBUNIT POP3"/>
    <property type="match status" value="1"/>
</dbReference>
<dbReference type="GO" id="GO:0000172">
    <property type="term" value="C:ribonuclease MRP complex"/>
    <property type="evidence" value="ECO:0007669"/>
    <property type="project" value="TreeGrafter"/>
</dbReference>
<sequence length="341" mass="36020">MSVIAKGRATMRSVSEKRRQVFKHALGKPHAMAWPEADQETQSAIVDMLCKALGPLGTYFAASRRASKRLAHRKRRAVRSAKNSKNKDTPSVESIERFPTTIDNYESVMTGKDLLAYVVLGINGTTRMLERQARSGSQTPESERIALVVVCKGDVDPQMVAHFPGLAHTAHAAINSSSGGRGETTKSGDAGLRLVGVGKGAEQKLANAVCQQRVSVIGIKAGAPLLDEIVLKAHVGVAPPVVSWIGAAVAGSGKSAPVVAFQPMQVHELHTTAPIQDKKRGGAAANQKVNAPSSVPSSVAPADNSSGGDTKKRRRESIKAADDGRKNRGPAPKQNKKNKAG</sequence>
<dbReference type="EC" id="3.1.26.5" evidence="2"/>
<keyword evidence="3" id="KW-1185">Reference proteome</keyword>
<proteinExistence type="predicted"/>
<dbReference type="GO" id="GO:0005655">
    <property type="term" value="C:nucleolar ribonuclease P complex"/>
    <property type="evidence" value="ECO:0007669"/>
    <property type="project" value="TreeGrafter"/>
</dbReference>
<keyword evidence="2" id="KW-0378">Hydrolase</keyword>
<reference evidence="2" key="1">
    <citation type="submission" date="2022-07" db="EMBL/GenBank/DDBJ databases">
        <title>Phylogenomic reconstructions and comparative analyses of Kickxellomycotina fungi.</title>
        <authorList>
            <person name="Reynolds N.K."/>
            <person name="Stajich J.E."/>
            <person name="Barry K."/>
            <person name="Grigoriev I.V."/>
            <person name="Crous P."/>
            <person name="Smith M.E."/>
        </authorList>
    </citation>
    <scope>NUCLEOTIDE SEQUENCE</scope>
    <source>
        <strain evidence="2">RSA 476</strain>
    </source>
</reference>
<evidence type="ECO:0000256" key="1">
    <source>
        <dbReference type="SAM" id="MobiDB-lite"/>
    </source>
</evidence>
<dbReference type="GO" id="GO:0006364">
    <property type="term" value="P:rRNA processing"/>
    <property type="evidence" value="ECO:0007669"/>
    <property type="project" value="InterPro"/>
</dbReference>
<dbReference type="InterPro" id="IPR013241">
    <property type="entry name" value="RNase_P_Pop3"/>
</dbReference>
<protein>
    <submittedName>
        <fullName evidence="2">RNase P and RNase MRP subunit</fullName>
        <ecNumber evidence="2">3.1.26.5</ecNumber>
    </submittedName>
</protein>
<name>A0A9W8IHI5_9FUNG</name>
<feature type="compositionally biased region" description="Low complexity" evidence="1">
    <location>
        <begin position="289"/>
        <end position="306"/>
    </location>
</feature>
<feature type="region of interest" description="Disordered" evidence="1">
    <location>
        <begin position="273"/>
        <end position="341"/>
    </location>
</feature>
<dbReference type="GO" id="GO:0005829">
    <property type="term" value="C:cytosol"/>
    <property type="evidence" value="ECO:0007669"/>
    <property type="project" value="TreeGrafter"/>
</dbReference>
<dbReference type="PANTHER" id="PTHR28272">
    <property type="entry name" value="RIBONUCLEASES P/MRP PROTEIN SUBUNIT POP3"/>
    <property type="match status" value="1"/>
</dbReference>
<dbReference type="GO" id="GO:0000171">
    <property type="term" value="F:ribonuclease MRP activity"/>
    <property type="evidence" value="ECO:0007669"/>
    <property type="project" value="TreeGrafter"/>
</dbReference>
<evidence type="ECO:0000313" key="2">
    <source>
        <dbReference type="EMBL" id="KAJ2863746.1"/>
    </source>
</evidence>
<dbReference type="EMBL" id="JANBUY010000112">
    <property type="protein sequence ID" value="KAJ2863746.1"/>
    <property type="molecule type" value="Genomic_DNA"/>
</dbReference>
<evidence type="ECO:0000313" key="3">
    <source>
        <dbReference type="Proteomes" id="UP001140074"/>
    </source>
</evidence>
<gene>
    <name evidence="2" type="primary">POP3</name>
    <name evidence="2" type="ORF">GGH94_003411</name>
</gene>
<accession>A0A9W8IHI5</accession>
<dbReference type="GO" id="GO:0004526">
    <property type="term" value="F:ribonuclease P activity"/>
    <property type="evidence" value="ECO:0007669"/>
    <property type="project" value="UniProtKB-EC"/>
</dbReference>